<dbReference type="EMBL" id="JACBNQ010000033">
    <property type="protein sequence ID" value="NYB75931.1"/>
    <property type="molecule type" value="Genomic_DNA"/>
</dbReference>
<gene>
    <name evidence="1" type="ORF">HZF24_17415</name>
</gene>
<proteinExistence type="predicted"/>
<protein>
    <submittedName>
        <fullName evidence="1">Uncharacterized protein</fullName>
    </submittedName>
</protein>
<dbReference type="Proteomes" id="UP000611629">
    <property type="component" value="Unassembled WGS sequence"/>
</dbReference>
<reference evidence="1" key="1">
    <citation type="submission" date="2020-07" db="EMBL/GenBank/DDBJ databases">
        <title>Genomic analysis of a strain of Sedimentibacter Hydroxybenzoicus DSM7310.</title>
        <authorList>
            <person name="Ma S."/>
        </authorList>
    </citation>
    <scope>NUCLEOTIDE SEQUENCE</scope>
    <source>
        <strain evidence="1">DSM 7310</strain>
    </source>
</reference>
<dbReference type="AlphaFoldDB" id="A0A974BN46"/>
<sequence>MPLGLVSGMKKRTNRISLNVRFEKWHKNIHDYFQKHINRKSYVVLHCLFLIKASRIEQAANFEQ</sequence>
<name>A0A974BN46_SEDHY</name>
<evidence type="ECO:0000313" key="2">
    <source>
        <dbReference type="Proteomes" id="UP000611629"/>
    </source>
</evidence>
<dbReference type="RefSeq" id="WP_179239650.1">
    <property type="nucleotide sequence ID" value="NZ_JACBNQ010000033.1"/>
</dbReference>
<keyword evidence="2" id="KW-1185">Reference proteome</keyword>
<accession>A0A974BN46</accession>
<comment type="caution">
    <text evidence="1">The sequence shown here is derived from an EMBL/GenBank/DDBJ whole genome shotgun (WGS) entry which is preliminary data.</text>
</comment>
<organism evidence="1 2">
    <name type="scientific">Sedimentibacter hydroxybenzoicus DSM 7310</name>
    <dbReference type="NCBI Taxonomy" id="1123245"/>
    <lineage>
        <taxon>Bacteria</taxon>
        <taxon>Bacillati</taxon>
        <taxon>Bacillota</taxon>
        <taxon>Tissierellia</taxon>
        <taxon>Sedimentibacter</taxon>
    </lineage>
</organism>
<evidence type="ECO:0000313" key="1">
    <source>
        <dbReference type="EMBL" id="NYB75931.1"/>
    </source>
</evidence>